<comment type="caution">
    <text evidence="1">The sequence shown here is derived from an EMBL/GenBank/DDBJ whole genome shotgun (WGS) entry which is preliminary data.</text>
</comment>
<gene>
    <name evidence="1" type="ORF">DSO57_1011553</name>
</gene>
<evidence type="ECO:0000313" key="2">
    <source>
        <dbReference type="Proteomes" id="UP001165960"/>
    </source>
</evidence>
<organism evidence="1 2">
    <name type="scientific">Entomophthora muscae</name>
    <dbReference type="NCBI Taxonomy" id="34485"/>
    <lineage>
        <taxon>Eukaryota</taxon>
        <taxon>Fungi</taxon>
        <taxon>Fungi incertae sedis</taxon>
        <taxon>Zoopagomycota</taxon>
        <taxon>Entomophthoromycotina</taxon>
        <taxon>Entomophthoromycetes</taxon>
        <taxon>Entomophthorales</taxon>
        <taxon>Entomophthoraceae</taxon>
        <taxon>Entomophthora</taxon>
    </lineage>
</organism>
<evidence type="ECO:0000313" key="1">
    <source>
        <dbReference type="EMBL" id="KAJ9081734.1"/>
    </source>
</evidence>
<keyword evidence="2" id="KW-1185">Reference proteome</keyword>
<proteinExistence type="predicted"/>
<dbReference type="Proteomes" id="UP001165960">
    <property type="component" value="Unassembled WGS sequence"/>
</dbReference>
<reference evidence="1" key="1">
    <citation type="submission" date="2022-04" db="EMBL/GenBank/DDBJ databases">
        <title>Genome of the entomopathogenic fungus Entomophthora muscae.</title>
        <authorList>
            <person name="Elya C."/>
            <person name="Lovett B.R."/>
            <person name="Lee E."/>
            <person name="Macias A.M."/>
            <person name="Hajek A.E."/>
            <person name="De Bivort B.L."/>
            <person name="Kasson M.T."/>
            <person name="De Fine Licht H.H."/>
            <person name="Stajich J.E."/>
        </authorList>
    </citation>
    <scope>NUCLEOTIDE SEQUENCE</scope>
    <source>
        <strain evidence="1">Berkeley</strain>
    </source>
</reference>
<sequence length="147" mass="16236">MDGFGGSFTNRKYDVSLDLGIAPQRSYLKWDDVIHANVVTNKAEWRCIFGIKEPLSALAFLPVMNTPRDDYQLTASASIPEQPNVESMISDELVAQIRTTQFDDMLDNGFSFFTTSSDHASVLNTSIPTLKLTLSSSTTVPPAESRI</sequence>
<name>A0ACC2U4N0_9FUNG</name>
<dbReference type="EMBL" id="QTSX02001460">
    <property type="protein sequence ID" value="KAJ9081734.1"/>
    <property type="molecule type" value="Genomic_DNA"/>
</dbReference>
<accession>A0ACC2U4N0</accession>
<protein>
    <submittedName>
        <fullName evidence="1">Uncharacterized protein</fullName>
    </submittedName>
</protein>